<keyword evidence="5" id="KW-0653">Protein transport</keyword>
<name>A0ABR3PKT7_9PEZI</name>
<evidence type="ECO:0000256" key="3">
    <source>
        <dbReference type="ARBA" id="ARBA00020978"/>
    </source>
</evidence>
<dbReference type="PANTHER" id="PTHR31658:SF0">
    <property type="entry name" value="CONSERVED OLIGOMERIC GOLGI COMPLEX SUBUNIT 1"/>
    <property type="match status" value="1"/>
</dbReference>
<keyword evidence="9" id="KW-1185">Reference proteome</keyword>
<evidence type="ECO:0000256" key="4">
    <source>
        <dbReference type="ARBA" id="ARBA00022448"/>
    </source>
</evidence>
<evidence type="ECO:0000256" key="2">
    <source>
        <dbReference type="ARBA" id="ARBA00006653"/>
    </source>
</evidence>
<accession>A0ABR3PKT7</accession>
<dbReference type="InterPro" id="IPR033370">
    <property type="entry name" value="COG1"/>
</dbReference>
<sequence length="784" mass="87442">MTTQAPNPRDFQSWEDAFQYPVPVVRRLEQQLRGSINENRDKLRTLVGTSYRDLVGTAERIIEMDGQMHEAEELLGEIGRKCNARTIERIATSHSRIVKSQRDQVSPRNALASSIALLQSCLAVGSRTIKQKGSSLLVARLVVLARLLHSSVSKTADASPLLDTLRTRLASLRRRALNYVDGILAKGDTDRDALTEALAAFSLATTSTPTDVLRHFLNVRAEALTELLEEPAEAGVHSAMALLLSTLKEAQAMFPHRLSELLSQLQDEPLLRGEAVRATSELNLDIYERWIADDVRNFTPFLRHDQLQGTQATKLIQSWATSAKQKLLEGLQRLLSSTQDAQKVVALRKDVISRSLSANKKLPGLDQAAFFEDLRACFSSGLRHIATEAANDLVQVADQFLGDTASVNNATELLDIWDHSLLDLDLTKGAVELRDMITNVSEGRDNRLQDLHRQLKSWASRLADVSVTIKTMREDRWDDDLELDLDDDLELSAPPDLLTREDPKSLDDLLNEQRNQALTKVYEKIQSTMSDNSGSENPPAFVLRLLREVVQHSSSTETSSVAIVKPPPSLLELLHNQLAQQVISQNPSRSSRLITFTRAPAITLWEGSPALPMQPSPASCRFLYDTCKTMDKIGVDLWTPRAVAVLKARLRDLVAETLDETLLDQAKANGAESTGQITNGASNHDVAANGTSADAEVEEKEAVASTKSNHEFRRMPKLTQAMYDVLYLEKILSLHEKHEVTAFDRVLNQLRESLHLEESAWERLRKSTSDHHRRTYLLFGLLAV</sequence>
<comment type="similarity">
    <text evidence="2">Belongs to the COG1 family.</text>
</comment>
<dbReference type="PANTHER" id="PTHR31658">
    <property type="entry name" value="CONSERVED OLIGOMERIC GOLGI COMPLEX SUBUNIT 1"/>
    <property type="match status" value="1"/>
</dbReference>
<evidence type="ECO:0000256" key="6">
    <source>
        <dbReference type="ARBA" id="ARBA00023034"/>
    </source>
</evidence>
<dbReference type="GeneID" id="95978778"/>
<dbReference type="Pfam" id="PF08700">
    <property type="entry name" value="VPS51_Exo84_N"/>
    <property type="match status" value="1"/>
</dbReference>
<comment type="subcellular location">
    <subcellularLocation>
        <location evidence="1">Golgi apparatus membrane</location>
        <topology evidence="1">Peripheral membrane protein</topology>
    </subcellularLocation>
</comment>
<gene>
    <name evidence="8" type="ORF">AAFC00_005078</name>
</gene>
<evidence type="ECO:0000313" key="9">
    <source>
        <dbReference type="Proteomes" id="UP001562354"/>
    </source>
</evidence>
<evidence type="ECO:0000256" key="7">
    <source>
        <dbReference type="ARBA" id="ARBA00023136"/>
    </source>
</evidence>
<protein>
    <recommendedName>
        <fullName evidence="3">Conserved oligomeric Golgi complex subunit 1</fullName>
    </recommendedName>
</protein>
<reference evidence="8 9" key="1">
    <citation type="submission" date="2024-07" db="EMBL/GenBank/DDBJ databases">
        <title>Draft sequence of the Neodothiora populina.</title>
        <authorList>
            <person name="Drown D.D."/>
            <person name="Schuette U.S."/>
            <person name="Buechlein A.B."/>
            <person name="Rusch D.R."/>
            <person name="Winton L.W."/>
            <person name="Adams G.A."/>
        </authorList>
    </citation>
    <scope>NUCLEOTIDE SEQUENCE [LARGE SCALE GENOMIC DNA]</scope>
    <source>
        <strain evidence="8 9">CPC 39397</strain>
    </source>
</reference>
<evidence type="ECO:0000313" key="8">
    <source>
        <dbReference type="EMBL" id="KAL1306366.1"/>
    </source>
</evidence>
<keyword evidence="7" id="KW-0472">Membrane</keyword>
<dbReference type="Proteomes" id="UP001562354">
    <property type="component" value="Unassembled WGS sequence"/>
</dbReference>
<keyword evidence="6" id="KW-0333">Golgi apparatus</keyword>
<dbReference type="RefSeq" id="XP_069202639.1">
    <property type="nucleotide sequence ID" value="XM_069344816.1"/>
</dbReference>
<evidence type="ECO:0000256" key="1">
    <source>
        <dbReference type="ARBA" id="ARBA00004395"/>
    </source>
</evidence>
<evidence type="ECO:0000256" key="5">
    <source>
        <dbReference type="ARBA" id="ARBA00022927"/>
    </source>
</evidence>
<dbReference type="EMBL" id="JBFMKM010000004">
    <property type="protein sequence ID" value="KAL1306366.1"/>
    <property type="molecule type" value="Genomic_DNA"/>
</dbReference>
<comment type="caution">
    <text evidence="8">The sequence shown here is derived from an EMBL/GenBank/DDBJ whole genome shotgun (WGS) entry which is preliminary data.</text>
</comment>
<proteinExistence type="inferred from homology"/>
<organism evidence="8 9">
    <name type="scientific">Neodothiora populina</name>
    <dbReference type="NCBI Taxonomy" id="2781224"/>
    <lineage>
        <taxon>Eukaryota</taxon>
        <taxon>Fungi</taxon>
        <taxon>Dikarya</taxon>
        <taxon>Ascomycota</taxon>
        <taxon>Pezizomycotina</taxon>
        <taxon>Dothideomycetes</taxon>
        <taxon>Dothideomycetidae</taxon>
        <taxon>Dothideales</taxon>
        <taxon>Dothioraceae</taxon>
        <taxon>Neodothiora</taxon>
    </lineage>
</organism>
<keyword evidence="4" id="KW-0813">Transport</keyword>